<dbReference type="RefSeq" id="WP_104380672.1">
    <property type="nucleotide sequence ID" value="NZ_PSZC01000039.1"/>
</dbReference>
<dbReference type="Pfam" id="PF13560">
    <property type="entry name" value="HTH_31"/>
    <property type="match status" value="1"/>
</dbReference>
<feature type="domain" description="HTH cro/C1-type" evidence="2">
    <location>
        <begin position="19"/>
        <end position="74"/>
    </location>
</feature>
<feature type="region of interest" description="Disordered" evidence="1">
    <location>
        <begin position="83"/>
        <end position="122"/>
    </location>
</feature>
<dbReference type="Proteomes" id="UP000239874">
    <property type="component" value="Unassembled WGS sequence"/>
</dbReference>
<evidence type="ECO:0000313" key="4">
    <source>
        <dbReference type="Proteomes" id="UP000239874"/>
    </source>
</evidence>
<protein>
    <recommendedName>
        <fullName evidence="2">HTH cro/C1-type domain-containing protein</fullName>
    </recommendedName>
</protein>
<reference evidence="3 4" key="1">
    <citation type="submission" date="2018-02" db="EMBL/GenBank/DDBJ databases">
        <title>8 Nocardia nova and 1 Nocardia cyriacigeorgica strain used for evolution to TMP-SMX.</title>
        <authorList>
            <person name="Mehta H."/>
            <person name="Weng J."/>
            <person name="Shamoo Y."/>
        </authorList>
    </citation>
    <scope>NUCLEOTIDE SEQUENCE [LARGE SCALE GENOMIC DNA]</scope>
    <source>
        <strain evidence="3 4">MDA3139</strain>
    </source>
</reference>
<evidence type="ECO:0000259" key="2">
    <source>
        <dbReference type="SMART" id="SM00530"/>
    </source>
</evidence>
<dbReference type="GO" id="GO:0003677">
    <property type="term" value="F:DNA binding"/>
    <property type="evidence" value="ECO:0007669"/>
    <property type="project" value="InterPro"/>
</dbReference>
<comment type="caution">
    <text evidence="3">The sequence shown here is derived from an EMBL/GenBank/DDBJ whole genome shotgun (WGS) entry which is preliminary data.</text>
</comment>
<dbReference type="InterPro" id="IPR010982">
    <property type="entry name" value="Lambda_DNA-bd_dom_sf"/>
</dbReference>
<gene>
    <name evidence="3" type="ORF">C5E45_32785</name>
</gene>
<proteinExistence type="predicted"/>
<dbReference type="EMBL" id="PSZC01000039">
    <property type="protein sequence ID" value="PPJ31868.1"/>
    <property type="molecule type" value="Genomic_DNA"/>
</dbReference>
<sequence length="122" mass="13242">MSKASRGPAGPFALATADEIAAELRRRRLDQKDLAEMSDIKTSYLSTRMRGELPLDLNDVDAICVALGLSRLELFERAEALMKSRGGDSAYSERITGRGSVTGPASDEKVAQLKQATRARSK</sequence>
<organism evidence="3 4">
    <name type="scientific">Nocardia nova</name>
    <dbReference type="NCBI Taxonomy" id="37330"/>
    <lineage>
        <taxon>Bacteria</taxon>
        <taxon>Bacillati</taxon>
        <taxon>Actinomycetota</taxon>
        <taxon>Actinomycetes</taxon>
        <taxon>Mycobacteriales</taxon>
        <taxon>Nocardiaceae</taxon>
        <taxon>Nocardia</taxon>
    </lineage>
</organism>
<dbReference type="AlphaFoldDB" id="A0A2S6ACP8"/>
<dbReference type="Gene3D" id="1.10.260.40">
    <property type="entry name" value="lambda repressor-like DNA-binding domains"/>
    <property type="match status" value="1"/>
</dbReference>
<name>A0A2S6ACP8_9NOCA</name>
<evidence type="ECO:0000313" key="3">
    <source>
        <dbReference type="EMBL" id="PPJ31868.1"/>
    </source>
</evidence>
<dbReference type="SMART" id="SM00530">
    <property type="entry name" value="HTH_XRE"/>
    <property type="match status" value="1"/>
</dbReference>
<accession>A0A2S6ACP8</accession>
<dbReference type="SUPFAM" id="SSF47413">
    <property type="entry name" value="lambda repressor-like DNA-binding domains"/>
    <property type="match status" value="1"/>
</dbReference>
<evidence type="ECO:0000256" key="1">
    <source>
        <dbReference type="SAM" id="MobiDB-lite"/>
    </source>
</evidence>
<dbReference type="InterPro" id="IPR001387">
    <property type="entry name" value="Cro/C1-type_HTH"/>
</dbReference>
<dbReference type="CDD" id="cd00093">
    <property type="entry name" value="HTH_XRE"/>
    <property type="match status" value="1"/>
</dbReference>